<accession>A0A024HVA5</accession>
<evidence type="ECO:0000313" key="10">
    <source>
        <dbReference type="Proteomes" id="UP000196447"/>
    </source>
</evidence>
<keyword evidence="7" id="KW-0614">Plasmid</keyword>
<evidence type="ECO:0000256" key="1">
    <source>
        <dbReference type="ARBA" id="ARBA00010945"/>
    </source>
</evidence>
<dbReference type="SUPFAM" id="SSF56672">
    <property type="entry name" value="DNA/RNA polymerases"/>
    <property type="match status" value="1"/>
</dbReference>
<dbReference type="GO" id="GO:0009432">
    <property type="term" value="P:SOS response"/>
    <property type="evidence" value="ECO:0007669"/>
    <property type="project" value="UniProtKB-KW"/>
</dbReference>
<dbReference type="RefSeq" id="WP_004197886.1">
    <property type="nucleotide sequence ID" value="NZ_BIJH01000013.1"/>
</dbReference>
<evidence type="ECO:0000313" key="7">
    <source>
        <dbReference type="EMBL" id="CDM79732.1"/>
    </source>
</evidence>
<dbReference type="GO" id="GO:0005829">
    <property type="term" value="C:cytosol"/>
    <property type="evidence" value="ECO:0007669"/>
    <property type="project" value="TreeGrafter"/>
</dbReference>
<evidence type="ECO:0000256" key="3">
    <source>
        <dbReference type="ARBA" id="ARBA00023199"/>
    </source>
</evidence>
<dbReference type="PATRIC" id="fig|573.1921.peg.5428"/>
<dbReference type="SUPFAM" id="SSF100879">
    <property type="entry name" value="Lesion bypass DNA polymerase (Y-family), little finger domain"/>
    <property type="match status" value="1"/>
</dbReference>
<dbReference type="InterPro" id="IPR050116">
    <property type="entry name" value="DNA_polymerase-Y"/>
</dbReference>
<dbReference type="GO" id="GO:0006281">
    <property type="term" value="P:DNA repair"/>
    <property type="evidence" value="ECO:0007669"/>
    <property type="project" value="UniProtKB-KW"/>
</dbReference>
<dbReference type="Proteomes" id="UP000196447">
    <property type="component" value="Unassembled WGS sequence"/>
</dbReference>
<dbReference type="Gene3D" id="3.40.1170.60">
    <property type="match status" value="1"/>
</dbReference>
<dbReference type="EC" id="2.7.7.7" evidence="7"/>
<dbReference type="Gene3D" id="3.30.1490.100">
    <property type="entry name" value="DNA polymerase, Y-family, little finger domain"/>
    <property type="match status" value="1"/>
</dbReference>
<dbReference type="Proteomes" id="UP000255239">
    <property type="component" value="Unassembled WGS sequence"/>
</dbReference>
<dbReference type="Pfam" id="PF00817">
    <property type="entry name" value="IMS"/>
    <property type="match status" value="1"/>
</dbReference>
<dbReference type="InterPro" id="IPR043502">
    <property type="entry name" value="DNA/RNA_pol_sf"/>
</dbReference>
<name>A0A024HVA5_KLEPN</name>
<keyword evidence="5" id="KW-0742">SOS response</keyword>
<evidence type="ECO:0000256" key="5">
    <source>
        <dbReference type="ARBA" id="ARBA00023236"/>
    </source>
</evidence>
<keyword evidence="4" id="KW-0234">DNA repair</keyword>
<comment type="similarity">
    <text evidence="1">Belongs to the DNA polymerase type-Y family.</text>
</comment>
<sequence length="423" mass="47643">MYALADVNSFYCSVEKCFRPDLRDKPVVVLSNNDGCVIARCKLAKKFGIPMGLPWFKLREQRFPEPVIAFSSNYELYASMSARVHFCLEELSSRVEEYSIDESFIWAGGIDNCMTFEEYGHQLRDHVFRCTGLTIGVGLAPTKTLAKACQYSSKTWPQFGGVLALTAGQRNRIDKMLSLMPVEEVWGVGGRTTSKLHAMGITTALELARTNPAFIRRNFTVVLERTVRELRGESCIDLEDAPPPKQQIICSRSFGQRITTYETMRQAICQYAERAAEKLRQERQYCGQVSVFIKTSPFSKHEPYYSKVSSEQLCIPSRDTRDIIAAAGRALDKIWKEGHNYAKAGVMLNDFRPCGVTQLSLFDEGRSYANSDALMNVLDTINNSGKGKVWFAGRGIAPAWSMKRDMLSPAYTTRWDSIPIATL</sequence>
<keyword evidence="7" id="KW-0808">Transferase</keyword>
<dbReference type="PROSITE" id="PS50173">
    <property type="entry name" value="UMUC"/>
    <property type="match status" value="1"/>
</dbReference>
<reference evidence="9 11" key="3">
    <citation type="submission" date="2018-06" db="EMBL/GenBank/DDBJ databases">
        <authorList>
            <consortium name="Pathogen Informatics"/>
            <person name="Doyle S."/>
        </authorList>
    </citation>
    <scope>NUCLEOTIDE SEQUENCE [LARGE SCALE GENOMIC DNA]</scope>
    <source>
        <strain evidence="9 11">NCTC11679</strain>
    </source>
</reference>
<dbReference type="PANTHER" id="PTHR11076">
    <property type="entry name" value="DNA REPAIR POLYMERASE UMUC / TRANSFERASE FAMILY MEMBER"/>
    <property type="match status" value="1"/>
</dbReference>
<dbReference type="InterPro" id="IPR043128">
    <property type="entry name" value="Rev_trsase/Diguanyl_cyclase"/>
</dbReference>
<evidence type="ECO:0000313" key="8">
    <source>
        <dbReference type="EMBL" id="OVF70733.1"/>
    </source>
</evidence>
<dbReference type="GO" id="GO:0042276">
    <property type="term" value="P:error-prone translesion synthesis"/>
    <property type="evidence" value="ECO:0007669"/>
    <property type="project" value="TreeGrafter"/>
</dbReference>
<reference evidence="7" key="1">
    <citation type="journal article" date="2014" name="Antimicrob. Agents Chemother.">
        <title>IncH-Type Plasmid Harboring blaCTX-M-15, blaDHA-1, and qnrB4 Genes Recovered from Animal Isolates.</title>
        <authorList>
            <person name="Schluter A."/>
            <person name="Nordmann P."/>
            <person name="Bonnin R.A."/>
            <person name="Millemann Y."/>
            <person name="Eikmeyer F.G."/>
            <person name="Wibberg D."/>
            <person name="Puhler A."/>
            <person name="Poirel L."/>
        </authorList>
    </citation>
    <scope>NUCLEOTIDE SEQUENCE [LARGE SCALE GENOMIC DNA]</scope>
    <source>
        <strain evidence="7">Kp15</strain>
        <plasmid evidence="7">pENVA</plasmid>
    </source>
</reference>
<gene>
    <name evidence="7" type="primary">umuC</name>
    <name evidence="9" type="synonym">umuC_5</name>
    <name evidence="8" type="ORF">B5L96_15220</name>
    <name evidence="9" type="ORF">NCTC11679_05822</name>
    <name evidence="7" type="ORF">PENVA_0116</name>
</gene>
<dbReference type="InterPro" id="IPR036775">
    <property type="entry name" value="DNA_pol_Y-fam_lit_finger_sf"/>
</dbReference>
<dbReference type="GO" id="GO:0003684">
    <property type="term" value="F:damaged DNA binding"/>
    <property type="evidence" value="ECO:0007669"/>
    <property type="project" value="InterPro"/>
</dbReference>
<evidence type="ECO:0000313" key="9">
    <source>
        <dbReference type="EMBL" id="STX11366.1"/>
    </source>
</evidence>
<organism evidence="7">
    <name type="scientific">Klebsiella pneumoniae</name>
    <dbReference type="NCBI Taxonomy" id="573"/>
    <lineage>
        <taxon>Bacteria</taxon>
        <taxon>Pseudomonadati</taxon>
        <taxon>Pseudomonadota</taxon>
        <taxon>Gammaproteobacteria</taxon>
        <taxon>Enterobacterales</taxon>
        <taxon>Enterobacteriaceae</taxon>
        <taxon>Klebsiella/Raoultella group</taxon>
        <taxon>Klebsiella</taxon>
        <taxon>Klebsiella pneumoniae complex</taxon>
    </lineage>
</organism>
<dbReference type="CDD" id="cd01700">
    <property type="entry name" value="PolY_Pol_V_umuC"/>
    <property type="match status" value="1"/>
</dbReference>
<dbReference type="PANTHER" id="PTHR11076:SF34">
    <property type="entry name" value="PROTEIN UMUC"/>
    <property type="match status" value="1"/>
</dbReference>
<protein>
    <submittedName>
        <fullName evidence="7 9">UmuC</fullName>
        <ecNumber evidence="7">2.7.7.7</ecNumber>
    </submittedName>
</protein>
<dbReference type="AlphaFoldDB" id="A0A024HVA5"/>
<dbReference type="Pfam" id="PF11799">
    <property type="entry name" value="IMS_C"/>
    <property type="match status" value="1"/>
</dbReference>
<dbReference type="InterPro" id="IPR001126">
    <property type="entry name" value="UmuC"/>
</dbReference>
<dbReference type="Gene3D" id="1.10.150.20">
    <property type="entry name" value="5' to 3' exonuclease, C-terminal subdomain"/>
    <property type="match status" value="1"/>
</dbReference>
<keyword evidence="7" id="KW-0548">Nucleotidyltransferase</keyword>
<dbReference type="EMBL" id="UGMG01000002">
    <property type="protein sequence ID" value="STX11366.1"/>
    <property type="molecule type" value="Genomic_DNA"/>
</dbReference>
<reference evidence="8 10" key="2">
    <citation type="submission" date="2017-03" db="EMBL/GenBank/DDBJ databases">
        <authorList>
            <person name="Fouts D."/>
            <person name="Stalin M.J."/>
            <person name="Chen L."/>
            <person name="Wright M."/>
            <person name="Sutton G."/>
            <person name="Nguyen K."/>
            <person name="Vanduin D."/>
            <person name="Rojas L."/>
            <person name="Hujer A."/>
            <person name="Hujer K."/>
            <person name="Bonomo R."/>
            <person name="Kreiswirth B."/>
            <person name="Adams M."/>
        </authorList>
    </citation>
    <scope>NUCLEOTIDE SEQUENCE [LARGE SCALE GENOMIC DNA]</scope>
    <source>
        <strain evidence="8 10">39383</strain>
    </source>
</reference>
<feature type="domain" description="UmuC" evidence="6">
    <location>
        <begin position="2"/>
        <end position="189"/>
    </location>
</feature>
<dbReference type="InterPro" id="IPR017961">
    <property type="entry name" value="DNA_pol_Y-fam_little_finger"/>
</dbReference>
<evidence type="ECO:0000256" key="2">
    <source>
        <dbReference type="ARBA" id="ARBA00022763"/>
    </source>
</evidence>
<dbReference type="InterPro" id="IPR025188">
    <property type="entry name" value="DUF4113"/>
</dbReference>
<evidence type="ECO:0000259" key="6">
    <source>
        <dbReference type="PROSITE" id="PS50173"/>
    </source>
</evidence>
<evidence type="ECO:0000256" key="4">
    <source>
        <dbReference type="ARBA" id="ARBA00023204"/>
    </source>
</evidence>
<keyword evidence="2" id="KW-0227">DNA damage</keyword>
<dbReference type="EMBL" id="NDBK01000067">
    <property type="protein sequence ID" value="OVF70733.1"/>
    <property type="molecule type" value="Genomic_DNA"/>
</dbReference>
<dbReference type="Pfam" id="PF13438">
    <property type="entry name" value="DUF4113"/>
    <property type="match status" value="1"/>
</dbReference>
<geneLocation type="plasmid" evidence="7">
    <name>pENVA</name>
</geneLocation>
<dbReference type="EMBL" id="HG918041">
    <property type="protein sequence ID" value="CDM79732.1"/>
    <property type="molecule type" value="Genomic_DNA"/>
</dbReference>
<evidence type="ECO:0000313" key="11">
    <source>
        <dbReference type="Proteomes" id="UP000255239"/>
    </source>
</evidence>
<dbReference type="Gene3D" id="3.30.70.270">
    <property type="match status" value="1"/>
</dbReference>
<keyword evidence="3" id="KW-0741">SOS mutagenesis</keyword>
<dbReference type="GO" id="GO:0003887">
    <property type="term" value="F:DNA-directed DNA polymerase activity"/>
    <property type="evidence" value="ECO:0007669"/>
    <property type="project" value="UniProtKB-EC"/>
</dbReference>
<dbReference type="NCBIfam" id="NF002955">
    <property type="entry name" value="PRK03609.1"/>
    <property type="match status" value="1"/>
</dbReference>
<proteinExistence type="inferred from homology"/>